<dbReference type="GO" id="GO:0006633">
    <property type="term" value="P:fatty acid biosynthetic process"/>
    <property type="evidence" value="ECO:0007669"/>
    <property type="project" value="InterPro"/>
</dbReference>
<dbReference type="EMBL" id="CP010767">
    <property type="protein sequence ID" value="ATG44144.1"/>
    <property type="molecule type" value="Genomic_DNA"/>
</dbReference>
<keyword evidence="1" id="KW-0808">Transferase</keyword>
<dbReference type="Pfam" id="PF08541">
    <property type="entry name" value="ACP_syn_III_C"/>
    <property type="match status" value="1"/>
</dbReference>
<dbReference type="Proteomes" id="UP000218606">
    <property type="component" value="Chromosome"/>
</dbReference>
<accession>A0AAN1LB73</accession>
<dbReference type="InterPro" id="IPR016039">
    <property type="entry name" value="Thiolase-like"/>
</dbReference>
<dbReference type="Pfam" id="PF08545">
    <property type="entry name" value="ACP_syn_III"/>
    <property type="match status" value="1"/>
</dbReference>
<sequence>MPRYAALFENHPKVQRMFTPAITGTGVFTPSQTITNAELVAAFNAYADKTNAENAEAIAAGEMEPLAHSSEEFILKASGIEQRYVMDKSGVLDPAVMHPLLRQRSDDEPSIMAEMALDAAKKALAQAGKTAADVDAVICAASNMERAYPALAIEIQDLLGIEGFAFDMNVACSSATFGIQAAADMVRSGSIRAALVVNPEICSGHLEWRDRDCHFIFGDVATATLIERSEDASGAYFEILSTRCATSFSNNIRNNNGYLRRSRPDGVEDRRDMQFMQNGRKVFKEVLPMVSQHIAEHMEAEGVANTDLKRLWLHQANKTMNDFIGKKVLGRTPEAGEQPNILQDYANTSSAGSIIAFSKYSDDLAAGDLGLICSFGAGYSVGSVILRRVA</sequence>
<protein>
    <submittedName>
        <fullName evidence="5">3-oxoacyl-[acyl-carrier-protein] synthase 3</fullName>
    </submittedName>
</protein>
<dbReference type="Gene3D" id="3.40.47.10">
    <property type="match status" value="2"/>
</dbReference>
<name>A0AAN1LB73_9RHOB</name>
<dbReference type="PANTHER" id="PTHR34069:SF2">
    <property type="entry name" value="BETA-KETOACYL-[ACYL-CARRIER-PROTEIN] SYNTHASE III"/>
    <property type="match status" value="1"/>
</dbReference>
<dbReference type="PANTHER" id="PTHR34069">
    <property type="entry name" value="3-OXOACYL-[ACYL-CARRIER-PROTEIN] SYNTHASE 3"/>
    <property type="match status" value="1"/>
</dbReference>
<reference evidence="5 6" key="1">
    <citation type="journal article" date="2017" name="Front. Microbiol.">
        <title>Phaeobacter piscinae sp. nov., a species of the Roseobacter group and potential aquaculture probiont.</title>
        <authorList>
            <person name="Sonnenschein E.C."/>
            <person name="Phippen C.B.W."/>
            <person name="Nielsen K.F."/>
            <person name="Mateiu R.V."/>
            <person name="Melchiorsen J."/>
            <person name="Gram L."/>
            <person name="Overmann J."/>
            <person name="Freese H.M."/>
        </authorList>
    </citation>
    <scope>NUCLEOTIDE SEQUENCE [LARGE SCALE GENOMIC DNA]</scope>
    <source>
        <strain evidence="5 6">P13</strain>
    </source>
</reference>
<dbReference type="SUPFAM" id="SSF53901">
    <property type="entry name" value="Thiolase-like"/>
    <property type="match status" value="1"/>
</dbReference>
<dbReference type="InterPro" id="IPR013747">
    <property type="entry name" value="ACP_syn_III_C"/>
</dbReference>
<evidence type="ECO:0000259" key="3">
    <source>
        <dbReference type="Pfam" id="PF08541"/>
    </source>
</evidence>
<proteinExistence type="predicted"/>
<dbReference type="InterPro" id="IPR013751">
    <property type="entry name" value="ACP_syn_III_N"/>
</dbReference>
<feature type="domain" description="Beta-ketoacyl-[acyl-carrier-protein] synthase III N-terminal" evidence="4">
    <location>
        <begin position="166"/>
        <end position="233"/>
    </location>
</feature>
<dbReference type="GO" id="GO:0004315">
    <property type="term" value="F:3-oxoacyl-[acyl-carrier-protein] synthase activity"/>
    <property type="evidence" value="ECO:0007669"/>
    <property type="project" value="InterPro"/>
</dbReference>
<evidence type="ECO:0000313" key="6">
    <source>
        <dbReference type="Proteomes" id="UP000218606"/>
    </source>
</evidence>
<evidence type="ECO:0000259" key="4">
    <source>
        <dbReference type="Pfam" id="PF08545"/>
    </source>
</evidence>
<evidence type="ECO:0000256" key="2">
    <source>
        <dbReference type="ARBA" id="ARBA00023315"/>
    </source>
</evidence>
<dbReference type="GO" id="GO:0044550">
    <property type="term" value="P:secondary metabolite biosynthetic process"/>
    <property type="evidence" value="ECO:0007669"/>
    <property type="project" value="TreeGrafter"/>
</dbReference>
<organism evidence="5 6">
    <name type="scientific">Phaeobacter piscinae</name>
    <dbReference type="NCBI Taxonomy" id="1580596"/>
    <lineage>
        <taxon>Bacteria</taxon>
        <taxon>Pseudomonadati</taxon>
        <taxon>Pseudomonadota</taxon>
        <taxon>Alphaproteobacteria</taxon>
        <taxon>Rhodobacterales</taxon>
        <taxon>Roseobacteraceae</taxon>
        <taxon>Phaeobacter</taxon>
    </lineage>
</organism>
<evidence type="ECO:0000313" key="5">
    <source>
        <dbReference type="EMBL" id="ATG44144.1"/>
    </source>
</evidence>
<evidence type="ECO:0000256" key="1">
    <source>
        <dbReference type="ARBA" id="ARBA00022679"/>
    </source>
</evidence>
<dbReference type="CDD" id="cd00830">
    <property type="entry name" value="KAS_III"/>
    <property type="match status" value="1"/>
</dbReference>
<dbReference type="NCBIfam" id="NF005703">
    <property type="entry name" value="PRK07515.1"/>
    <property type="match status" value="1"/>
</dbReference>
<gene>
    <name evidence="5" type="ORF">PhaeoP13_02221</name>
</gene>
<feature type="domain" description="Beta-ketoacyl-[acyl-carrier-protein] synthase III C-terminal" evidence="3">
    <location>
        <begin position="298"/>
        <end position="387"/>
    </location>
</feature>
<dbReference type="AlphaFoldDB" id="A0AAN1LB73"/>
<keyword evidence="2" id="KW-0012">Acyltransferase</keyword>